<proteinExistence type="predicted"/>
<dbReference type="AlphaFoldDB" id="A0A376H8A6"/>
<evidence type="ECO:0000256" key="2">
    <source>
        <dbReference type="ARBA" id="ARBA00022737"/>
    </source>
</evidence>
<protein>
    <submittedName>
        <fullName evidence="3">Serine O-acetyltransferase</fullName>
        <ecNumber evidence="3">2.3.1.30</ecNumber>
    </submittedName>
</protein>
<dbReference type="GO" id="GO:0009001">
    <property type="term" value="F:serine O-acetyltransferase activity"/>
    <property type="evidence" value="ECO:0007669"/>
    <property type="project" value="UniProtKB-EC"/>
</dbReference>
<dbReference type="OrthoDB" id="9812571at2"/>
<dbReference type="InterPro" id="IPR011004">
    <property type="entry name" value="Trimer_LpxA-like_sf"/>
</dbReference>
<dbReference type="RefSeq" id="WP_060814010.1">
    <property type="nucleotide sequence ID" value="NZ_JARPZP010000001.1"/>
</dbReference>
<dbReference type="Proteomes" id="UP000254807">
    <property type="component" value="Unassembled WGS sequence"/>
</dbReference>
<name>A0A376H8A6_ENTGA</name>
<gene>
    <name evidence="3" type="primary">cysE_2</name>
    <name evidence="3" type="ORF">NCTC12360_03606</name>
</gene>
<dbReference type="InterPro" id="IPR018357">
    <property type="entry name" value="Hexapep_transf_CS"/>
</dbReference>
<evidence type="ECO:0000313" key="4">
    <source>
        <dbReference type="Proteomes" id="UP000254807"/>
    </source>
</evidence>
<dbReference type="PANTHER" id="PTHR42811">
    <property type="entry name" value="SERINE ACETYLTRANSFERASE"/>
    <property type="match status" value="1"/>
</dbReference>
<sequence>METMTFEELIQINCFSEDKEERKKAAELLEYRYGCEIRCGEMDKSVRFAHHARGCTIIAAKLCANVVIFQNVTIGSNQRFNRKKNAWENLGTPILAENVIVADGAKILGPVIIGENTVIGAGAIITKDIPANSVAFSVNQYKPKNPDFDLIINDQNISGEEIMRINAERVSAFNQQNQR</sequence>
<accession>A0A376H8A6</accession>
<evidence type="ECO:0000256" key="1">
    <source>
        <dbReference type="ARBA" id="ARBA00022679"/>
    </source>
</evidence>
<dbReference type="Pfam" id="PF00132">
    <property type="entry name" value="Hexapep"/>
    <property type="match status" value="1"/>
</dbReference>
<keyword evidence="4" id="KW-1185">Reference proteome</keyword>
<dbReference type="Gene3D" id="2.160.10.10">
    <property type="entry name" value="Hexapeptide repeat proteins"/>
    <property type="match status" value="1"/>
</dbReference>
<dbReference type="InterPro" id="IPR001451">
    <property type="entry name" value="Hexapep"/>
</dbReference>
<organism evidence="3 4">
    <name type="scientific">Enterococcus gallinarum</name>
    <dbReference type="NCBI Taxonomy" id="1353"/>
    <lineage>
        <taxon>Bacteria</taxon>
        <taxon>Bacillati</taxon>
        <taxon>Bacillota</taxon>
        <taxon>Bacilli</taxon>
        <taxon>Lactobacillales</taxon>
        <taxon>Enterococcaceae</taxon>
        <taxon>Enterococcus</taxon>
    </lineage>
</organism>
<reference evidence="3 4" key="1">
    <citation type="submission" date="2018-06" db="EMBL/GenBank/DDBJ databases">
        <authorList>
            <consortium name="Pathogen Informatics"/>
            <person name="Doyle S."/>
        </authorList>
    </citation>
    <scope>NUCLEOTIDE SEQUENCE [LARGE SCALE GENOMIC DNA]</scope>
    <source>
        <strain evidence="3 4">NCTC12360</strain>
    </source>
</reference>
<keyword evidence="3" id="KW-0012">Acyltransferase</keyword>
<dbReference type="EMBL" id="UFYW01000001">
    <property type="protein sequence ID" value="STD85055.1"/>
    <property type="molecule type" value="Genomic_DNA"/>
</dbReference>
<dbReference type="SUPFAM" id="SSF51161">
    <property type="entry name" value="Trimeric LpxA-like enzymes"/>
    <property type="match status" value="1"/>
</dbReference>
<keyword evidence="1 3" id="KW-0808">Transferase</keyword>
<keyword evidence="2" id="KW-0677">Repeat</keyword>
<dbReference type="EC" id="2.3.1.30" evidence="3"/>
<dbReference type="PROSITE" id="PS00101">
    <property type="entry name" value="HEXAPEP_TRANSFERASES"/>
    <property type="match status" value="1"/>
</dbReference>
<evidence type="ECO:0000313" key="3">
    <source>
        <dbReference type="EMBL" id="STD85055.1"/>
    </source>
</evidence>